<feature type="region of interest" description="Disordered" evidence="7">
    <location>
        <begin position="75"/>
        <end position="99"/>
    </location>
</feature>
<comment type="function">
    <text evidence="3 6">Allows the formation of correctly charged Asn-tRNA(Asn) or Gln-tRNA(Gln) through the transamidation of misacylated Asp-tRNA(Asn) or Glu-tRNA(Gln) in organisms which lack either or both of asparaginyl-tRNA or glutaminyl-tRNA synthetases. The reaction takes place in the presence of glutamine and ATP through an activated phospho-Asp-tRNA(Asn) or phospho-Glu-tRNA(Gln).</text>
</comment>
<sequence length="99" mass="10932">MALSEIQVKHVARLARLRVESDEIAQITQDLDRVLEYVAQLSQLDTDTVEPTMHVMGLAMPLRADEVKPSLPVDAALKNAPDPRDHMFGVPRIMDGGDA</sequence>
<dbReference type="InterPro" id="IPR036113">
    <property type="entry name" value="Asp/Glu-ADT_sf_sub_c"/>
</dbReference>
<dbReference type="NCBIfam" id="TIGR00135">
    <property type="entry name" value="gatC"/>
    <property type="match status" value="1"/>
</dbReference>
<comment type="catalytic activity">
    <reaction evidence="5 6">
        <text>L-glutamyl-tRNA(Gln) + L-glutamine + ATP + H2O = L-glutaminyl-tRNA(Gln) + L-glutamate + ADP + phosphate + H(+)</text>
        <dbReference type="Rhea" id="RHEA:17521"/>
        <dbReference type="Rhea" id="RHEA-COMP:9681"/>
        <dbReference type="Rhea" id="RHEA-COMP:9684"/>
        <dbReference type="ChEBI" id="CHEBI:15377"/>
        <dbReference type="ChEBI" id="CHEBI:15378"/>
        <dbReference type="ChEBI" id="CHEBI:29985"/>
        <dbReference type="ChEBI" id="CHEBI:30616"/>
        <dbReference type="ChEBI" id="CHEBI:43474"/>
        <dbReference type="ChEBI" id="CHEBI:58359"/>
        <dbReference type="ChEBI" id="CHEBI:78520"/>
        <dbReference type="ChEBI" id="CHEBI:78521"/>
        <dbReference type="ChEBI" id="CHEBI:456216"/>
    </reaction>
</comment>
<dbReference type="EMBL" id="CP019454">
    <property type="protein sequence ID" value="AUW95495.1"/>
    <property type="molecule type" value="Genomic_DNA"/>
</dbReference>
<dbReference type="HAMAP" id="MF_00122">
    <property type="entry name" value="GatC"/>
    <property type="match status" value="1"/>
</dbReference>
<dbReference type="PANTHER" id="PTHR15004:SF0">
    <property type="entry name" value="GLUTAMYL-TRNA(GLN) AMIDOTRANSFERASE SUBUNIT C, MITOCHONDRIAL"/>
    <property type="match status" value="1"/>
</dbReference>
<keyword evidence="6" id="KW-0547">Nucleotide-binding</keyword>
<evidence type="ECO:0000256" key="7">
    <source>
        <dbReference type="SAM" id="MobiDB-lite"/>
    </source>
</evidence>
<dbReference type="Gene3D" id="1.10.20.60">
    <property type="entry name" value="Glu-tRNAGln amidotransferase C subunit, N-terminal domain"/>
    <property type="match status" value="1"/>
</dbReference>
<comment type="catalytic activity">
    <reaction evidence="4 6">
        <text>L-aspartyl-tRNA(Asn) + L-glutamine + ATP + H2O = L-asparaginyl-tRNA(Asn) + L-glutamate + ADP + phosphate + 2 H(+)</text>
        <dbReference type="Rhea" id="RHEA:14513"/>
        <dbReference type="Rhea" id="RHEA-COMP:9674"/>
        <dbReference type="Rhea" id="RHEA-COMP:9677"/>
        <dbReference type="ChEBI" id="CHEBI:15377"/>
        <dbReference type="ChEBI" id="CHEBI:15378"/>
        <dbReference type="ChEBI" id="CHEBI:29985"/>
        <dbReference type="ChEBI" id="CHEBI:30616"/>
        <dbReference type="ChEBI" id="CHEBI:43474"/>
        <dbReference type="ChEBI" id="CHEBI:58359"/>
        <dbReference type="ChEBI" id="CHEBI:78515"/>
        <dbReference type="ChEBI" id="CHEBI:78516"/>
        <dbReference type="ChEBI" id="CHEBI:456216"/>
    </reaction>
</comment>
<evidence type="ECO:0000256" key="4">
    <source>
        <dbReference type="ARBA" id="ARBA00047380"/>
    </source>
</evidence>
<protein>
    <recommendedName>
        <fullName evidence="6">Aspartyl/glutamyl-tRNA(Asn/Gln) amidotransferase subunit C</fullName>
        <shortName evidence="6">Asp/Glu-ADT subunit C</shortName>
        <ecNumber evidence="6">6.3.5.-</ecNumber>
    </recommendedName>
</protein>
<evidence type="ECO:0000256" key="6">
    <source>
        <dbReference type="HAMAP-Rule" id="MF_00122"/>
    </source>
</evidence>
<name>A0ABM6RVW9_9FIRM</name>
<comment type="similarity">
    <text evidence="1 6">Belongs to the GatC family.</text>
</comment>
<dbReference type="RefSeq" id="WP_430626529.1">
    <property type="nucleotide sequence ID" value="NZ_CP133983.1"/>
</dbReference>
<dbReference type="PANTHER" id="PTHR15004">
    <property type="entry name" value="GLUTAMYL-TRNA(GLN) AMIDOTRANSFERASE SUBUNIT C, MITOCHONDRIAL"/>
    <property type="match status" value="1"/>
</dbReference>
<evidence type="ECO:0000256" key="2">
    <source>
        <dbReference type="ARBA" id="ARBA00011123"/>
    </source>
</evidence>
<keyword evidence="9" id="KW-1185">Reference proteome</keyword>
<organism evidence="8 9">
    <name type="scientific">Sulfobacillus thermotolerans</name>
    <dbReference type="NCBI Taxonomy" id="338644"/>
    <lineage>
        <taxon>Bacteria</taxon>
        <taxon>Bacillati</taxon>
        <taxon>Bacillota</taxon>
        <taxon>Clostridia</taxon>
        <taxon>Eubacteriales</taxon>
        <taxon>Clostridiales Family XVII. Incertae Sedis</taxon>
        <taxon>Sulfobacillus</taxon>
    </lineage>
</organism>
<dbReference type="SUPFAM" id="SSF141000">
    <property type="entry name" value="Glu-tRNAGln amidotransferase C subunit"/>
    <property type="match status" value="1"/>
</dbReference>
<dbReference type="InterPro" id="IPR003837">
    <property type="entry name" value="GatC"/>
</dbReference>
<evidence type="ECO:0000256" key="5">
    <source>
        <dbReference type="ARBA" id="ARBA00047913"/>
    </source>
</evidence>
<dbReference type="EC" id="6.3.5.-" evidence="6"/>
<evidence type="ECO:0000313" key="9">
    <source>
        <dbReference type="Proteomes" id="UP000325292"/>
    </source>
</evidence>
<evidence type="ECO:0000313" key="8">
    <source>
        <dbReference type="EMBL" id="AUW95495.1"/>
    </source>
</evidence>
<proteinExistence type="inferred from homology"/>
<dbReference type="Proteomes" id="UP000325292">
    <property type="component" value="Chromosome"/>
</dbReference>
<accession>A0ABM6RVW9</accession>
<reference evidence="8 9" key="1">
    <citation type="journal article" date="2019" name="Sci. Rep.">
        <title>Sulfobacillus thermotolerans: new insights into resistance and metabolic capacities of acidophilic chemolithotrophs.</title>
        <authorList>
            <person name="Panyushkina A.E."/>
            <person name="Babenko V.V."/>
            <person name="Nikitina A.S."/>
            <person name="Selezneva O.V."/>
            <person name="Tsaplina I.A."/>
            <person name="Letarova M.A."/>
            <person name="Kostryukova E.S."/>
            <person name="Letarov A.V."/>
        </authorList>
    </citation>
    <scope>NUCLEOTIDE SEQUENCE [LARGE SCALE GENOMIC DNA]</scope>
    <source>
        <strain evidence="8 9">Kr1</strain>
    </source>
</reference>
<evidence type="ECO:0000256" key="3">
    <source>
        <dbReference type="ARBA" id="ARBA00024799"/>
    </source>
</evidence>
<evidence type="ECO:0000256" key="1">
    <source>
        <dbReference type="ARBA" id="ARBA00010757"/>
    </source>
</evidence>
<gene>
    <name evidence="6" type="primary">gatC</name>
    <name evidence="8" type="ORF">BXT84_08745</name>
</gene>
<dbReference type="Pfam" id="PF02686">
    <property type="entry name" value="GatC"/>
    <property type="match status" value="1"/>
</dbReference>
<keyword evidence="6" id="KW-0067">ATP-binding</keyword>
<keyword evidence="6" id="KW-0648">Protein biosynthesis</keyword>
<comment type="subunit">
    <text evidence="2 6">Heterotrimer of A, B and C subunits.</text>
</comment>
<keyword evidence="6" id="KW-0436">Ligase</keyword>